<protein>
    <submittedName>
        <fullName evidence="8">Blast:Protein toll</fullName>
    </submittedName>
</protein>
<evidence type="ECO:0000259" key="7">
    <source>
        <dbReference type="PROSITE" id="PS50104"/>
    </source>
</evidence>
<accession>A0A3B0JJL3</accession>
<dbReference type="PRINTS" id="PR01537">
    <property type="entry name" value="INTRLKN1R1F"/>
</dbReference>
<dbReference type="SMART" id="SM00255">
    <property type="entry name" value="TIR"/>
    <property type="match status" value="1"/>
</dbReference>
<dbReference type="PROSITE" id="PS51450">
    <property type="entry name" value="LRR"/>
    <property type="match status" value="1"/>
</dbReference>
<comment type="similarity">
    <text evidence="2">Belongs to the Toll-like receptor family.</text>
</comment>
<dbReference type="PANTHER" id="PTHR24365">
    <property type="entry name" value="TOLL-LIKE RECEPTOR"/>
    <property type="match status" value="1"/>
</dbReference>
<gene>
    <name evidence="8" type="ORF">DGUA_6G014297</name>
</gene>
<dbReference type="AlphaFoldDB" id="A0A3B0JJL3"/>
<dbReference type="Pfam" id="PF13676">
    <property type="entry name" value="TIR_2"/>
    <property type="match status" value="1"/>
</dbReference>
<dbReference type="EMBL" id="OUUW01000006">
    <property type="protein sequence ID" value="SPP82425.1"/>
    <property type="molecule type" value="Genomic_DNA"/>
</dbReference>
<comment type="subcellular location">
    <subcellularLocation>
        <location evidence="1">Membrane</location>
        <topology evidence="1">Single-pass membrane protein</topology>
    </subcellularLocation>
</comment>
<evidence type="ECO:0000313" key="9">
    <source>
        <dbReference type="Proteomes" id="UP000268350"/>
    </source>
</evidence>
<dbReference type="InterPro" id="IPR032675">
    <property type="entry name" value="LRR_dom_sf"/>
</dbReference>
<dbReference type="SUPFAM" id="SSF52058">
    <property type="entry name" value="L domain-like"/>
    <property type="match status" value="1"/>
</dbReference>
<organism evidence="8 9">
    <name type="scientific">Drosophila guanche</name>
    <name type="common">Fruit fly</name>
    <dbReference type="NCBI Taxonomy" id="7266"/>
    <lineage>
        <taxon>Eukaryota</taxon>
        <taxon>Metazoa</taxon>
        <taxon>Ecdysozoa</taxon>
        <taxon>Arthropoda</taxon>
        <taxon>Hexapoda</taxon>
        <taxon>Insecta</taxon>
        <taxon>Pterygota</taxon>
        <taxon>Neoptera</taxon>
        <taxon>Endopterygota</taxon>
        <taxon>Diptera</taxon>
        <taxon>Brachycera</taxon>
        <taxon>Muscomorpha</taxon>
        <taxon>Ephydroidea</taxon>
        <taxon>Drosophilidae</taxon>
        <taxon>Drosophila</taxon>
        <taxon>Sophophora</taxon>
    </lineage>
</organism>
<evidence type="ECO:0000256" key="6">
    <source>
        <dbReference type="ARBA" id="ARBA00023136"/>
    </source>
</evidence>
<reference evidence="9" key="1">
    <citation type="submission" date="2018-01" db="EMBL/GenBank/DDBJ databases">
        <authorList>
            <person name="Alioto T."/>
            <person name="Alioto T."/>
        </authorList>
    </citation>
    <scope>NUCLEOTIDE SEQUENCE [LARGE SCALE GENOMIC DNA]</scope>
</reference>
<evidence type="ECO:0000313" key="8">
    <source>
        <dbReference type="EMBL" id="SPP82425.1"/>
    </source>
</evidence>
<dbReference type="InterPro" id="IPR001611">
    <property type="entry name" value="Leu-rich_rpt"/>
</dbReference>
<evidence type="ECO:0000256" key="4">
    <source>
        <dbReference type="ARBA" id="ARBA00022729"/>
    </source>
</evidence>
<keyword evidence="6" id="KW-0472">Membrane</keyword>
<keyword evidence="3" id="KW-0812">Transmembrane</keyword>
<dbReference type="FunFam" id="3.80.10.10:FF:000727">
    <property type="entry name" value="Toll-like protein"/>
    <property type="match status" value="1"/>
</dbReference>
<dbReference type="STRING" id="7266.A0A3B0JJL3"/>
<sequence>MFDSLKNLRSLFIDYAIVEDLSFLRSETLQNSLVDVTLDVKQTVDMKYFEGTCPQACICCLDNSTLPSLIIDCRFKGLKAIPPLPTPRLGQSYLYFEGNYLEALPPHSLPGYANVGHLYLANNRLTTIEELPENITTLDIRSNSISVLNRQMQDYFHHRIAASTRLKLFLHGNPWACTCENLDFLHFVKTQSPYIENVTDLNCEDMTKLLIATDGIDLCPSGLVHYPLLIWLYEHNVLMSLASQRELDSLKKFDAFLSFTHKDEALIEEFVDRLESGSHCFRLCFYLRDWLAGESIPLCISQSVNDSKRTIILMTNNFLKSTWGRLEFRIALHAIIQDRCKRLIVVLYPEVKSFDDLDSELKTYMVMNTYLRRDDPNFWNKLMYAMPHCKVRREPDPEAIELSVLNGNA</sequence>
<keyword evidence="9" id="KW-1185">Reference proteome</keyword>
<dbReference type="Proteomes" id="UP000268350">
    <property type="component" value="Unassembled WGS sequence"/>
</dbReference>
<keyword evidence="4" id="KW-0732">Signal</keyword>
<keyword evidence="5" id="KW-1133">Transmembrane helix</keyword>
<dbReference type="OMA" id="PIVENIW"/>
<dbReference type="Gene3D" id="3.80.10.10">
    <property type="entry name" value="Ribonuclease Inhibitor"/>
    <property type="match status" value="1"/>
</dbReference>
<evidence type="ECO:0000256" key="3">
    <source>
        <dbReference type="ARBA" id="ARBA00022692"/>
    </source>
</evidence>
<dbReference type="InterPro" id="IPR000157">
    <property type="entry name" value="TIR_dom"/>
</dbReference>
<dbReference type="PROSITE" id="PS50104">
    <property type="entry name" value="TIR"/>
    <property type="match status" value="1"/>
</dbReference>
<dbReference type="OrthoDB" id="9985615at2759"/>
<name>A0A3B0JJL3_DROGU</name>
<dbReference type="GO" id="GO:0007165">
    <property type="term" value="P:signal transduction"/>
    <property type="evidence" value="ECO:0007669"/>
    <property type="project" value="InterPro"/>
</dbReference>
<dbReference type="InterPro" id="IPR035897">
    <property type="entry name" value="Toll_tir_struct_dom_sf"/>
</dbReference>
<dbReference type="Gene3D" id="3.40.50.10140">
    <property type="entry name" value="Toll/interleukin-1 receptor homology (TIR) domain"/>
    <property type="match status" value="1"/>
</dbReference>
<dbReference type="PANTHER" id="PTHR24365:SF530">
    <property type="entry name" value="MSTPROX-RELATED"/>
    <property type="match status" value="1"/>
</dbReference>
<evidence type="ECO:0000256" key="2">
    <source>
        <dbReference type="ARBA" id="ARBA00009634"/>
    </source>
</evidence>
<dbReference type="GO" id="GO:0038023">
    <property type="term" value="F:signaling receptor activity"/>
    <property type="evidence" value="ECO:0007669"/>
    <property type="project" value="TreeGrafter"/>
</dbReference>
<dbReference type="SUPFAM" id="SSF52200">
    <property type="entry name" value="Toll/Interleukin receptor TIR domain"/>
    <property type="match status" value="1"/>
</dbReference>
<proteinExistence type="inferred from homology"/>
<evidence type="ECO:0000256" key="5">
    <source>
        <dbReference type="ARBA" id="ARBA00022989"/>
    </source>
</evidence>
<feature type="domain" description="TIR" evidence="7">
    <location>
        <begin position="251"/>
        <end position="386"/>
    </location>
</feature>
<dbReference type="GO" id="GO:0005886">
    <property type="term" value="C:plasma membrane"/>
    <property type="evidence" value="ECO:0007669"/>
    <property type="project" value="TreeGrafter"/>
</dbReference>
<evidence type="ECO:0000256" key="1">
    <source>
        <dbReference type="ARBA" id="ARBA00004167"/>
    </source>
</evidence>